<dbReference type="EMBL" id="SOCP01000005">
    <property type="protein sequence ID" value="TDV52326.1"/>
    <property type="molecule type" value="Genomic_DNA"/>
</dbReference>
<dbReference type="PANTHER" id="PTHR33371">
    <property type="entry name" value="INTERMEMBRANE PHOSPHOLIPID TRANSPORT SYSTEM BINDING PROTEIN MLAD-RELATED"/>
    <property type="match status" value="1"/>
</dbReference>
<dbReference type="Proteomes" id="UP000294927">
    <property type="component" value="Unassembled WGS sequence"/>
</dbReference>
<accession>A0A4R7VRB6</accession>
<feature type="domain" description="Mammalian cell entry C-terminal" evidence="3">
    <location>
        <begin position="120"/>
        <end position="294"/>
    </location>
</feature>
<sequence>MLSESRSSRRAALAVTCALALALIVAFALWWVTTGQSGTKITAYFAKTVGVYSGSEVKVLGIGVGRITSVTPQGDRVRVEMAVDDGIEIPAGAQAVVVAPSLVSDRYVQLTPAYESGPLMKSGTVIPLDDTATPVELDDLTNSVNDLATALGPNGANKDGALSNVLDTAAANLAGNGELFNQTMKQLSDASSVLADSRGDLFTTVDNLNTFTTALAESDAQVRDFNDRLADVSGYLADDRDDLGTVLSSLGTSLTEVQAFIADNKDLLSSNVDKLTGVTQALVDQRAAVAEILDVAPLAMSNFLNTYDAASASFAIRGNLNELTYPPVMLLCRTIKSATPVQLPKTLSDLCTQLAPYLDGTLKLPTPAEALGALTSGQLPPLPIPLVDLGAAAPAGGR</sequence>
<dbReference type="PANTHER" id="PTHR33371:SF4">
    <property type="entry name" value="INTERMEMBRANE PHOSPHOLIPID TRANSPORT SYSTEM BINDING PROTEIN MLAD"/>
    <property type="match status" value="1"/>
</dbReference>
<dbReference type="AlphaFoldDB" id="A0A4R7VRB6"/>
<gene>
    <name evidence="4" type="ORF">CLV71_105458</name>
</gene>
<dbReference type="RefSeq" id="WP_133903908.1">
    <property type="nucleotide sequence ID" value="NZ_SOCP01000005.1"/>
</dbReference>
<evidence type="ECO:0000259" key="3">
    <source>
        <dbReference type="Pfam" id="PF11887"/>
    </source>
</evidence>
<protein>
    <submittedName>
        <fullName evidence="4">Virulence factor Mce-like protein</fullName>
    </submittedName>
</protein>
<comment type="caution">
    <text evidence="4">The sequence shown here is derived from an EMBL/GenBank/DDBJ whole genome shotgun (WGS) entry which is preliminary data.</text>
</comment>
<dbReference type="Pfam" id="PF11887">
    <property type="entry name" value="Mce4_CUP1"/>
    <property type="match status" value="1"/>
</dbReference>
<keyword evidence="1" id="KW-0472">Membrane</keyword>
<keyword evidence="1" id="KW-0812">Transmembrane</keyword>
<dbReference type="InterPro" id="IPR024516">
    <property type="entry name" value="Mce_C"/>
</dbReference>
<dbReference type="InterPro" id="IPR005693">
    <property type="entry name" value="Mce"/>
</dbReference>
<evidence type="ECO:0000313" key="5">
    <source>
        <dbReference type="Proteomes" id="UP000294927"/>
    </source>
</evidence>
<dbReference type="Pfam" id="PF02470">
    <property type="entry name" value="MlaD"/>
    <property type="match status" value="1"/>
</dbReference>
<proteinExistence type="predicted"/>
<reference evidence="4 5" key="1">
    <citation type="submission" date="2019-03" db="EMBL/GenBank/DDBJ databases">
        <title>Genomic Encyclopedia of Archaeal and Bacterial Type Strains, Phase II (KMG-II): from individual species to whole genera.</title>
        <authorList>
            <person name="Goeker M."/>
        </authorList>
    </citation>
    <scope>NUCLEOTIDE SEQUENCE [LARGE SCALE GENOMIC DNA]</scope>
    <source>
        <strain evidence="4 5">DSM 45499</strain>
    </source>
</reference>
<name>A0A4R7VRB6_9PSEU</name>
<dbReference type="GO" id="GO:0005576">
    <property type="term" value="C:extracellular region"/>
    <property type="evidence" value="ECO:0007669"/>
    <property type="project" value="TreeGrafter"/>
</dbReference>
<evidence type="ECO:0000259" key="2">
    <source>
        <dbReference type="Pfam" id="PF02470"/>
    </source>
</evidence>
<evidence type="ECO:0000313" key="4">
    <source>
        <dbReference type="EMBL" id="TDV52326.1"/>
    </source>
</evidence>
<keyword evidence="5" id="KW-1185">Reference proteome</keyword>
<feature type="domain" description="Mce/MlaD" evidence="2">
    <location>
        <begin position="38"/>
        <end position="112"/>
    </location>
</feature>
<dbReference type="OrthoDB" id="4516955at2"/>
<feature type="transmembrane region" description="Helical" evidence="1">
    <location>
        <begin position="12"/>
        <end position="32"/>
    </location>
</feature>
<dbReference type="InterPro" id="IPR003399">
    <property type="entry name" value="Mce/MlaD"/>
</dbReference>
<organism evidence="4 5">
    <name type="scientific">Actinophytocola oryzae</name>
    <dbReference type="NCBI Taxonomy" id="502181"/>
    <lineage>
        <taxon>Bacteria</taxon>
        <taxon>Bacillati</taxon>
        <taxon>Actinomycetota</taxon>
        <taxon>Actinomycetes</taxon>
        <taxon>Pseudonocardiales</taxon>
        <taxon>Pseudonocardiaceae</taxon>
    </lineage>
</organism>
<keyword evidence="1" id="KW-1133">Transmembrane helix</keyword>
<dbReference type="NCBIfam" id="TIGR00996">
    <property type="entry name" value="Mtu_fam_mce"/>
    <property type="match status" value="1"/>
</dbReference>
<evidence type="ECO:0000256" key="1">
    <source>
        <dbReference type="SAM" id="Phobius"/>
    </source>
</evidence>
<dbReference type="InterPro" id="IPR052336">
    <property type="entry name" value="MlaD_Phospholipid_Transporter"/>
</dbReference>